<dbReference type="RefSeq" id="WP_173493104.1">
    <property type="nucleotide sequence ID" value="NZ_CP054056.1"/>
</dbReference>
<feature type="domain" description="Gcp-like" evidence="1">
    <location>
        <begin position="33"/>
        <end position="136"/>
    </location>
</feature>
<organism evidence="2 3">
    <name type="scientific">Aquiluna borgnonia</name>
    <dbReference type="NCBI Taxonomy" id="2499157"/>
    <lineage>
        <taxon>Bacteria</taxon>
        <taxon>Bacillati</taxon>
        <taxon>Actinomycetota</taxon>
        <taxon>Actinomycetes</taxon>
        <taxon>Micrococcales</taxon>
        <taxon>Microbacteriaceae</taxon>
        <taxon>Luna cluster</taxon>
        <taxon>Luna-1 subcluster</taxon>
        <taxon>Aquiluna</taxon>
    </lineage>
</organism>
<protein>
    <submittedName>
        <fullName evidence="2">tRNA (Adenosine(37)-N6)-threonylcarbamoyltransferase complex dimerization subunit type 1 TsaB</fullName>
    </submittedName>
</protein>
<dbReference type="NCBIfam" id="TIGR03725">
    <property type="entry name" value="T6A_YeaZ"/>
    <property type="match status" value="1"/>
</dbReference>
<dbReference type="KEGG" id="aqg:HRU87_00930"/>
<dbReference type="EMBL" id="CP054056">
    <property type="protein sequence ID" value="QKJ24807.1"/>
    <property type="molecule type" value="Genomic_DNA"/>
</dbReference>
<accession>A0A7D4QM85</accession>
<keyword evidence="2" id="KW-0808">Transferase</keyword>
<dbReference type="GO" id="GO:0016740">
    <property type="term" value="F:transferase activity"/>
    <property type="evidence" value="ECO:0007669"/>
    <property type="project" value="UniProtKB-KW"/>
</dbReference>
<dbReference type="SUPFAM" id="SSF53067">
    <property type="entry name" value="Actin-like ATPase domain"/>
    <property type="match status" value="1"/>
</dbReference>
<name>A0A7D4QM85_9MICO</name>
<dbReference type="AlphaFoldDB" id="A0A7D4QM85"/>
<dbReference type="Pfam" id="PF00814">
    <property type="entry name" value="TsaD"/>
    <property type="match status" value="1"/>
</dbReference>
<dbReference type="InterPro" id="IPR000905">
    <property type="entry name" value="Gcp-like_dom"/>
</dbReference>
<keyword evidence="3" id="KW-1185">Reference proteome</keyword>
<proteinExistence type="predicted"/>
<dbReference type="Gene3D" id="3.30.420.40">
    <property type="match status" value="2"/>
</dbReference>
<evidence type="ECO:0000313" key="3">
    <source>
        <dbReference type="Proteomes" id="UP000501003"/>
    </source>
</evidence>
<dbReference type="Proteomes" id="UP000501003">
    <property type="component" value="Chromosome"/>
</dbReference>
<dbReference type="GO" id="GO:0002949">
    <property type="term" value="P:tRNA threonylcarbamoyladenosine modification"/>
    <property type="evidence" value="ECO:0007669"/>
    <property type="project" value="InterPro"/>
</dbReference>
<dbReference type="PANTHER" id="PTHR11735">
    <property type="entry name" value="TRNA N6-ADENOSINE THREONYLCARBAMOYLTRANSFERASE"/>
    <property type="match status" value="1"/>
</dbReference>
<evidence type="ECO:0000259" key="1">
    <source>
        <dbReference type="Pfam" id="PF00814"/>
    </source>
</evidence>
<dbReference type="PANTHER" id="PTHR11735:SF11">
    <property type="entry name" value="TRNA THREONYLCARBAMOYLADENOSINE BIOSYNTHESIS PROTEIN TSAB"/>
    <property type="match status" value="1"/>
</dbReference>
<dbReference type="InterPro" id="IPR043129">
    <property type="entry name" value="ATPase_NBD"/>
</dbReference>
<dbReference type="GO" id="GO:0005829">
    <property type="term" value="C:cytosol"/>
    <property type="evidence" value="ECO:0007669"/>
    <property type="project" value="TreeGrafter"/>
</dbReference>
<sequence length="196" mass="20329">MLLAIDTSAGTSAAVYEGGALKSFVLFEDPFGHAENIGLAIAQALDQAGISPGELTSVAIGRGPAPYTGLRVGMAAGTSLAEALNLPLHGVITLDAVAFASGLERCVVVADAKRKEFFVAAYERGERVFGPEVVGPEGLTRFSDYQEITQVCDAQMIGRFAADAIARGEKLDEISALYLRSPDVAPSPGKKVSGGN</sequence>
<dbReference type="InterPro" id="IPR022496">
    <property type="entry name" value="T6A_TsaB"/>
</dbReference>
<reference evidence="2 3" key="1">
    <citation type="submission" date="2020-05" db="EMBL/GenBank/DDBJ databases">
        <title>Aquirufa sp. strain 15G-AUS-rot a new Aquirufa species.</title>
        <authorList>
            <person name="Pitt A."/>
            <person name="Hahn M.W."/>
        </authorList>
    </citation>
    <scope>NUCLEOTIDE SEQUENCE [LARGE SCALE GENOMIC DNA]</scope>
    <source>
        <strain evidence="2 3">15G-AUS-rot</strain>
    </source>
</reference>
<evidence type="ECO:0000313" key="2">
    <source>
        <dbReference type="EMBL" id="QKJ24807.1"/>
    </source>
</evidence>
<gene>
    <name evidence="2" type="primary">tsaB</name>
    <name evidence="2" type="ORF">HRU87_00930</name>
</gene>